<proteinExistence type="predicted"/>
<feature type="domain" description="MurL C-terminal" evidence="1">
    <location>
        <begin position="2"/>
        <end position="95"/>
    </location>
</feature>
<evidence type="ECO:0000313" key="2">
    <source>
        <dbReference type="EMBL" id="CAB4740297.1"/>
    </source>
</evidence>
<name>A0A6J6T090_9ZZZZ</name>
<dbReference type="Pfam" id="PF26298">
    <property type="entry name" value="MurL_epimerase_C"/>
    <property type="match status" value="1"/>
</dbReference>
<evidence type="ECO:0000259" key="1">
    <source>
        <dbReference type="Pfam" id="PF26298"/>
    </source>
</evidence>
<accession>A0A6J6T090</accession>
<sequence length="121" mass="13282">MCDKCCFIDLILAPFVAAADLRAVFGGREPLENPDTIRSFRTLLDIGHEPKPFECVGEVSECRAALQRAAARPDRTGSPMLEALLRELDDRELDDEAINALLVPIGADHIPDSYAPRHLVG</sequence>
<reference evidence="2" key="1">
    <citation type="submission" date="2020-05" db="EMBL/GenBank/DDBJ databases">
        <authorList>
            <person name="Chiriac C."/>
            <person name="Salcher M."/>
            <person name="Ghai R."/>
            <person name="Kavagutti S V."/>
        </authorList>
    </citation>
    <scope>NUCLEOTIDE SEQUENCE</scope>
</reference>
<gene>
    <name evidence="2" type="ORF">UFOPK2754_01116</name>
</gene>
<protein>
    <submittedName>
        <fullName evidence="2">Unannotated protein</fullName>
    </submittedName>
</protein>
<dbReference type="EMBL" id="CAEZYR010000032">
    <property type="protein sequence ID" value="CAB4740297.1"/>
    <property type="molecule type" value="Genomic_DNA"/>
</dbReference>
<dbReference type="InterPro" id="IPR058741">
    <property type="entry name" value="MurL_C"/>
</dbReference>
<organism evidence="2">
    <name type="scientific">freshwater metagenome</name>
    <dbReference type="NCBI Taxonomy" id="449393"/>
    <lineage>
        <taxon>unclassified sequences</taxon>
        <taxon>metagenomes</taxon>
        <taxon>ecological metagenomes</taxon>
    </lineage>
</organism>
<dbReference type="AlphaFoldDB" id="A0A6J6T090"/>